<feature type="non-terminal residue" evidence="1">
    <location>
        <position position="1"/>
    </location>
</feature>
<organism evidence="1">
    <name type="scientific">marine sediment metagenome</name>
    <dbReference type="NCBI Taxonomy" id="412755"/>
    <lineage>
        <taxon>unclassified sequences</taxon>
        <taxon>metagenomes</taxon>
        <taxon>ecological metagenomes</taxon>
    </lineage>
</organism>
<evidence type="ECO:0000313" key="1">
    <source>
        <dbReference type="EMBL" id="GAH16718.1"/>
    </source>
</evidence>
<dbReference type="AlphaFoldDB" id="X1F7D8"/>
<gene>
    <name evidence="1" type="ORF">S01H4_58735</name>
</gene>
<name>X1F7D8_9ZZZZ</name>
<proteinExistence type="predicted"/>
<protein>
    <submittedName>
        <fullName evidence="1">Uncharacterized protein</fullName>
    </submittedName>
</protein>
<accession>X1F7D8</accession>
<comment type="caution">
    <text evidence="1">The sequence shown here is derived from an EMBL/GenBank/DDBJ whole genome shotgun (WGS) entry which is preliminary data.</text>
</comment>
<reference evidence="1" key="1">
    <citation type="journal article" date="2014" name="Front. Microbiol.">
        <title>High frequency of phylogenetically diverse reductive dehalogenase-homologous genes in deep subseafloor sedimentary metagenomes.</title>
        <authorList>
            <person name="Kawai M."/>
            <person name="Futagami T."/>
            <person name="Toyoda A."/>
            <person name="Takaki Y."/>
            <person name="Nishi S."/>
            <person name="Hori S."/>
            <person name="Arai W."/>
            <person name="Tsubouchi T."/>
            <person name="Morono Y."/>
            <person name="Uchiyama I."/>
            <person name="Ito T."/>
            <person name="Fujiyama A."/>
            <person name="Inagaki F."/>
            <person name="Takami H."/>
        </authorList>
    </citation>
    <scope>NUCLEOTIDE SEQUENCE</scope>
    <source>
        <strain evidence="1">Expedition CK06-06</strain>
    </source>
</reference>
<sequence>ISEQKGLELTIDDIGKAISEKEGFSQNLEIFWYTLDNGLNIYDKLKDYPFPEKIDQIKLEGEDCVFPDNLPKSLYEAEIKAKGQIWIIHKNDQDPFPSNPHAHDYETGLKLDLTNGNLYHKKKLVDSINKRKLKVIRDKCTEKRIDLPAIAV</sequence>
<dbReference type="EMBL" id="BART01034348">
    <property type="protein sequence ID" value="GAH16718.1"/>
    <property type="molecule type" value="Genomic_DNA"/>
</dbReference>